<dbReference type="GO" id="GO:0005634">
    <property type="term" value="C:nucleus"/>
    <property type="evidence" value="ECO:0007669"/>
    <property type="project" value="UniProtKB-SubCell"/>
</dbReference>
<evidence type="ECO:0000256" key="2">
    <source>
        <dbReference type="ARBA" id="ARBA00023015"/>
    </source>
</evidence>
<keyword evidence="2" id="KW-0805">Transcription regulation</keyword>
<dbReference type="AlphaFoldDB" id="A0A0E0JDV3"/>
<dbReference type="Gramene" id="OPUNC01G02260.1">
    <property type="protein sequence ID" value="OPUNC01G02260.1"/>
    <property type="gene ID" value="OPUNC01G02260"/>
</dbReference>
<dbReference type="GO" id="GO:0003677">
    <property type="term" value="F:DNA binding"/>
    <property type="evidence" value="ECO:0007669"/>
    <property type="project" value="UniProtKB-KW"/>
</dbReference>
<dbReference type="GO" id="GO:0003700">
    <property type="term" value="F:DNA-binding transcription factor activity"/>
    <property type="evidence" value="ECO:0007669"/>
    <property type="project" value="InterPro"/>
</dbReference>
<evidence type="ECO:0000256" key="6">
    <source>
        <dbReference type="SAM" id="MobiDB-lite"/>
    </source>
</evidence>
<feature type="domain" description="AP2/ERF" evidence="7">
    <location>
        <begin position="61"/>
        <end position="89"/>
    </location>
</feature>
<evidence type="ECO:0000256" key="3">
    <source>
        <dbReference type="ARBA" id="ARBA00023125"/>
    </source>
</evidence>
<dbReference type="EnsemblPlants" id="OPUNC01G02260.1">
    <property type="protein sequence ID" value="OPUNC01G02260.1"/>
    <property type="gene ID" value="OPUNC01G02260"/>
</dbReference>
<reference evidence="8" key="2">
    <citation type="submission" date="2018-05" db="EMBL/GenBank/DDBJ databases">
        <title>OpunRS2 (Oryza punctata Reference Sequence Version 2).</title>
        <authorList>
            <person name="Zhang J."/>
            <person name="Kudrna D."/>
            <person name="Lee S."/>
            <person name="Talag J."/>
            <person name="Welchert J."/>
            <person name="Wing R.A."/>
        </authorList>
    </citation>
    <scope>NUCLEOTIDE SEQUENCE [LARGE SCALE GENOMIC DNA]</scope>
</reference>
<evidence type="ECO:0000256" key="4">
    <source>
        <dbReference type="ARBA" id="ARBA00023163"/>
    </source>
</evidence>
<feature type="region of interest" description="Disordered" evidence="6">
    <location>
        <begin position="1"/>
        <end position="27"/>
    </location>
</feature>
<dbReference type="STRING" id="4537.A0A0E0JDV3"/>
<dbReference type="PROSITE" id="PS51032">
    <property type="entry name" value="AP2_ERF"/>
    <property type="match status" value="1"/>
</dbReference>
<comment type="subcellular location">
    <subcellularLocation>
        <location evidence="1">Nucleus</location>
    </subcellularLocation>
</comment>
<dbReference type="HOGENOM" id="CLU_2458626_0_0_1"/>
<keyword evidence="5" id="KW-0539">Nucleus</keyword>
<evidence type="ECO:0000256" key="5">
    <source>
        <dbReference type="ARBA" id="ARBA00023242"/>
    </source>
</evidence>
<evidence type="ECO:0000256" key="1">
    <source>
        <dbReference type="ARBA" id="ARBA00004123"/>
    </source>
</evidence>
<keyword evidence="3" id="KW-0238">DNA-binding</keyword>
<dbReference type="Proteomes" id="UP000026962">
    <property type="component" value="Chromosome 1"/>
</dbReference>
<reference evidence="8" key="1">
    <citation type="submission" date="2015-04" db="UniProtKB">
        <authorList>
            <consortium name="EnsemblPlants"/>
        </authorList>
    </citation>
    <scope>IDENTIFICATION</scope>
</reference>
<name>A0A0E0JDV3_ORYPU</name>
<keyword evidence="4" id="KW-0804">Transcription</keyword>
<protein>
    <recommendedName>
        <fullName evidence="7">AP2/ERF domain-containing protein</fullName>
    </recommendedName>
</protein>
<dbReference type="InterPro" id="IPR001471">
    <property type="entry name" value="AP2/ERF_dom"/>
</dbReference>
<proteinExistence type="predicted"/>
<keyword evidence="9" id="KW-1185">Reference proteome</keyword>
<organism evidence="8">
    <name type="scientific">Oryza punctata</name>
    <name type="common">Red rice</name>
    <dbReference type="NCBI Taxonomy" id="4537"/>
    <lineage>
        <taxon>Eukaryota</taxon>
        <taxon>Viridiplantae</taxon>
        <taxon>Streptophyta</taxon>
        <taxon>Embryophyta</taxon>
        <taxon>Tracheophyta</taxon>
        <taxon>Spermatophyta</taxon>
        <taxon>Magnoliopsida</taxon>
        <taxon>Liliopsida</taxon>
        <taxon>Poales</taxon>
        <taxon>Poaceae</taxon>
        <taxon>BOP clade</taxon>
        <taxon>Oryzoideae</taxon>
        <taxon>Oryzeae</taxon>
        <taxon>Oryzinae</taxon>
        <taxon>Oryza</taxon>
    </lineage>
</organism>
<accession>A0A0E0JDV3</accession>
<evidence type="ECO:0000313" key="8">
    <source>
        <dbReference type="EnsemblPlants" id="OPUNC01G02260.1"/>
    </source>
</evidence>
<evidence type="ECO:0000313" key="9">
    <source>
        <dbReference type="Proteomes" id="UP000026962"/>
    </source>
</evidence>
<evidence type="ECO:0000259" key="7">
    <source>
        <dbReference type="PROSITE" id="PS51032"/>
    </source>
</evidence>
<sequence>MGVEAVSFSSTSSGASTATTESGGAVQMSPEPVVAVAAHLPVVEVDEVVTSKPAAVQQSSRYKGVVPQPNGRWGAQIYERHARVWLGTI</sequence>